<dbReference type="Proteomes" id="UP000177171">
    <property type="component" value="Unassembled WGS sequence"/>
</dbReference>
<sequence>MESVRGLTAASLHFLGPFEGLEESGGGQPLGLALGVTLERLGKPKRPDAVPTADGGIPTADDHALSTRDLRVKIPHLLGLGREPAGLNGANELFHYPVPFCARFNAALFVVIKNWSPHHN</sequence>
<dbReference type="EMBL" id="MHQY01000005">
    <property type="protein sequence ID" value="OHA14615.1"/>
    <property type="molecule type" value="Genomic_DNA"/>
</dbReference>
<name>A0A1G2LSJ3_9BACT</name>
<evidence type="ECO:0000313" key="1">
    <source>
        <dbReference type="EMBL" id="OHA14615.1"/>
    </source>
</evidence>
<reference evidence="1 2" key="1">
    <citation type="journal article" date="2016" name="Nat. Commun.">
        <title>Thousands of microbial genomes shed light on interconnected biogeochemical processes in an aquifer system.</title>
        <authorList>
            <person name="Anantharaman K."/>
            <person name="Brown C.T."/>
            <person name="Hug L.A."/>
            <person name="Sharon I."/>
            <person name="Castelle C.J."/>
            <person name="Probst A.J."/>
            <person name="Thomas B.C."/>
            <person name="Singh A."/>
            <person name="Wilkins M.J."/>
            <person name="Karaoz U."/>
            <person name="Brodie E.L."/>
            <person name="Williams K.H."/>
            <person name="Hubbard S.S."/>
            <person name="Banfield J.F."/>
        </authorList>
    </citation>
    <scope>NUCLEOTIDE SEQUENCE [LARGE SCALE GENOMIC DNA]</scope>
</reference>
<organism evidence="1 2">
    <name type="scientific">Candidatus Sungbacteria bacterium RIFCSPLOWO2_12_FULL_41_11</name>
    <dbReference type="NCBI Taxonomy" id="1802286"/>
    <lineage>
        <taxon>Bacteria</taxon>
        <taxon>Candidatus Sungiibacteriota</taxon>
    </lineage>
</organism>
<comment type="caution">
    <text evidence="1">The sequence shown here is derived from an EMBL/GenBank/DDBJ whole genome shotgun (WGS) entry which is preliminary data.</text>
</comment>
<accession>A0A1G2LSJ3</accession>
<protein>
    <submittedName>
        <fullName evidence="1">Uncharacterized protein</fullName>
    </submittedName>
</protein>
<dbReference type="AlphaFoldDB" id="A0A1G2LSJ3"/>
<gene>
    <name evidence="1" type="ORF">A3G49_05490</name>
</gene>
<proteinExistence type="predicted"/>
<evidence type="ECO:0000313" key="2">
    <source>
        <dbReference type="Proteomes" id="UP000177171"/>
    </source>
</evidence>